<proteinExistence type="predicted"/>
<name>A0ABR1WK18_9PEZI</name>
<gene>
    <name evidence="1" type="ORF">PG996_002631</name>
</gene>
<comment type="caution">
    <text evidence="1">The sequence shown here is derived from an EMBL/GenBank/DDBJ whole genome shotgun (WGS) entry which is preliminary data.</text>
</comment>
<organism evidence="1 2">
    <name type="scientific">Apiospora saccharicola</name>
    <dbReference type="NCBI Taxonomy" id="335842"/>
    <lineage>
        <taxon>Eukaryota</taxon>
        <taxon>Fungi</taxon>
        <taxon>Dikarya</taxon>
        <taxon>Ascomycota</taxon>
        <taxon>Pezizomycotina</taxon>
        <taxon>Sordariomycetes</taxon>
        <taxon>Xylariomycetidae</taxon>
        <taxon>Amphisphaeriales</taxon>
        <taxon>Apiosporaceae</taxon>
        <taxon>Apiospora</taxon>
    </lineage>
</organism>
<evidence type="ECO:0008006" key="3">
    <source>
        <dbReference type="Google" id="ProtNLM"/>
    </source>
</evidence>
<protein>
    <recommendedName>
        <fullName evidence="3">C2H2-type domain-containing protein</fullName>
    </recommendedName>
</protein>
<accession>A0ABR1WK18</accession>
<sequence>MAPTCEENGCSRLDRDDRYVSVSDLPKLQRAGHLEIELHYLKLHVKCYCKKAARIVKPHHHSHHHSKEPTAPTAS</sequence>
<reference evidence="1 2" key="1">
    <citation type="submission" date="2023-01" db="EMBL/GenBank/DDBJ databases">
        <title>Analysis of 21 Apiospora genomes using comparative genomics revels a genus with tremendous synthesis potential of carbohydrate active enzymes and secondary metabolites.</title>
        <authorList>
            <person name="Sorensen T."/>
        </authorList>
    </citation>
    <scope>NUCLEOTIDE SEQUENCE [LARGE SCALE GENOMIC DNA]</scope>
    <source>
        <strain evidence="1 2">CBS 83171</strain>
    </source>
</reference>
<dbReference type="Proteomes" id="UP001446871">
    <property type="component" value="Unassembled WGS sequence"/>
</dbReference>
<evidence type="ECO:0000313" key="2">
    <source>
        <dbReference type="Proteomes" id="UP001446871"/>
    </source>
</evidence>
<keyword evidence="2" id="KW-1185">Reference proteome</keyword>
<dbReference type="EMBL" id="JAQQWM010000001">
    <property type="protein sequence ID" value="KAK8083850.1"/>
    <property type="molecule type" value="Genomic_DNA"/>
</dbReference>
<evidence type="ECO:0000313" key="1">
    <source>
        <dbReference type="EMBL" id="KAK8083850.1"/>
    </source>
</evidence>